<dbReference type="AlphaFoldDB" id="A0AAV4XU01"/>
<comment type="caution">
    <text evidence="1">The sequence shown here is derived from an EMBL/GenBank/DDBJ whole genome shotgun (WGS) entry which is preliminary data.</text>
</comment>
<dbReference type="Proteomes" id="UP001054945">
    <property type="component" value="Unassembled WGS sequence"/>
</dbReference>
<sequence length="115" mass="13412">MSRLERLFISRKNFRGSCTISGKLPPVNPLMQDAYISCHNRPIVDEFQLISSCTLIVWAVTWPQVISLEIFDFEFYFQNFTFKIGKPIITERIRVLNVSEMNTLNTLAMCVQNFK</sequence>
<evidence type="ECO:0000313" key="2">
    <source>
        <dbReference type="Proteomes" id="UP001054945"/>
    </source>
</evidence>
<protein>
    <submittedName>
        <fullName evidence="1">Uncharacterized protein</fullName>
    </submittedName>
</protein>
<accession>A0AAV4XU01</accession>
<proteinExistence type="predicted"/>
<dbReference type="EMBL" id="BPLR01018155">
    <property type="protein sequence ID" value="GIY97409.1"/>
    <property type="molecule type" value="Genomic_DNA"/>
</dbReference>
<name>A0AAV4XU01_CAEEX</name>
<keyword evidence="2" id="KW-1185">Reference proteome</keyword>
<organism evidence="1 2">
    <name type="scientific">Caerostris extrusa</name>
    <name type="common">Bark spider</name>
    <name type="synonym">Caerostris bankana</name>
    <dbReference type="NCBI Taxonomy" id="172846"/>
    <lineage>
        <taxon>Eukaryota</taxon>
        <taxon>Metazoa</taxon>
        <taxon>Ecdysozoa</taxon>
        <taxon>Arthropoda</taxon>
        <taxon>Chelicerata</taxon>
        <taxon>Arachnida</taxon>
        <taxon>Araneae</taxon>
        <taxon>Araneomorphae</taxon>
        <taxon>Entelegynae</taxon>
        <taxon>Araneoidea</taxon>
        <taxon>Araneidae</taxon>
        <taxon>Caerostris</taxon>
    </lineage>
</organism>
<evidence type="ECO:0000313" key="1">
    <source>
        <dbReference type="EMBL" id="GIY97409.1"/>
    </source>
</evidence>
<gene>
    <name evidence="1" type="ORF">CEXT_67441</name>
</gene>
<reference evidence="1 2" key="1">
    <citation type="submission" date="2021-06" db="EMBL/GenBank/DDBJ databases">
        <title>Caerostris extrusa draft genome.</title>
        <authorList>
            <person name="Kono N."/>
            <person name="Arakawa K."/>
        </authorList>
    </citation>
    <scope>NUCLEOTIDE SEQUENCE [LARGE SCALE GENOMIC DNA]</scope>
</reference>